<comment type="subcellular location">
    <subcellularLocation>
        <location evidence="1">Cell membrane</location>
        <topology evidence="1">Multi-pass membrane protein</topology>
    </subcellularLocation>
</comment>
<keyword evidence="5 8" id="KW-0812">Transmembrane</keyword>
<feature type="transmembrane region" description="Helical" evidence="8">
    <location>
        <begin position="250"/>
        <end position="272"/>
    </location>
</feature>
<reference evidence="9 10" key="1">
    <citation type="journal article" date="2017" name="Genome Announc.">
        <title>Draft Genome Sequence of Romboutsia maritimum sp. nov. Strain CCRI-22766(T), Isolated from Coastal Estuarine Mud.</title>
        <authorList>
            <person name="Maheux A.F."/>
            <person name="Boudreau D.K."/>
            <person name="Berube E."/>
            <person name="Boissinot M."/>
            <person name="Raymond F."/>
            <person name="Brodeur S."/>
            <person name="Corbeil J."/>
            <person name="Brightwell G."/>
            <person name="Broda D."/>
            <person name="Omar R.F."/>
            <person name="Bergeron M.G."/>
        </authorList>
    </citation>
    <scope>NUCLEOTIDE SEQUENCE [LARGE SCALE GENOMIC DNA]</scope>
    <source>
        <strain evidence="9 10">CCRI-22766</strain>
    </source>
</reference>
<dbReference type="PANTHER" id="PTHR21716:SF53">
    <property type="entry name" value="PERMEASE PERM-RELATED"/>
    <property type="match status" value="1"/>
</dbReference>
<name>A0A371IQD5_9FIRM</name>
<evidence type="ECO:0000256" key="4">
    <source>
        <dbReference type="ARBA" id="ARBA00022475"/>
    </source>
</evidence>
<accession>A0A371IQD5</accession>
<feature type="transmembrane region" description="Helical" evidence="8">
    <location>
        <begin position="156"/>
        <end position="182"/>
    </location>
</feature>
<organism evidence="9 10">
    <name type="scientific">Romboutsia maritimum</name>
    <dbReference type="NCBI Taxonomy" id="2020948"/>
    <lineage>
        <taxon>Bacteria</taxon>
        <taxon>Bacillati</taxon>
        <taxon>Bacillota</taxon>
        <taxon>Clostridia</taxon>
        <taxon>Peptostreptococcales</taxon>
        <taxon>Peptostreptococcaceae</taxon>
        <taxon>Romboutsia</taxon>
    </lineage>
</organism>
<dbReference type="PANTHER" id="PTHR21716">
    <property type="entry name" value="TRANSMEMBRANE PROTEIN"/>
    <property type="match status" value="1"/>
</dbReference>
<feature type="transmembrane region" description="Helical" evidence="8">
    <location>
        <begin position="70"/>
        <end position="92"/>
    </location>
</feature>
<evidence type="ECO:0000313" key="9">
    <source>
        <dbReference type="EMBL" id="RDY22686.1"/>
    </source>
</evidence>
<protein>
    <submittedName>
        <fullName evidence="9">AI-2E family transporter</fullName>
    </submittedName>
</protein>
<dbReference type="GO" id="GO:0055085">
    <property type="term" value="P:transmembrane transport"/>
    <property type="evidence" value="ECO:0007669"/>
    <property type="project" value="TreeGrafter"/>
</dbReference>
<evidence type="ECO:0000256" key="3">
    <source>
        <dbReference type="ARBA" id="ARBA00022448"/>
    </source>
</evidence>
<dbReference type="InterPro" id="IPR002549">
    <property type="entry name" value="AI-2E-like"/>
</dbReference>
<evidence type="ECO:0000256" key="1">
    <source>
        <dbReference type="ARBA" id="ARBA00004651"/>
    </source>
</evidence>
<comment type="caution">
    <text evidence="9">The sequence shown here is derived from an EMBL/GenBank/DDBJ whole genome shotgun (WGS) entry which is preliminary data.</text>
</comment>
<evidence type="ECO:0000256" key="2">
    <source>
        <dbReference type="ARBA" id="ARBA00009773"/>
    </source>
</evidence>
<keyword evidence="3" id="KW-0813">Transport</keyword>
<gene>
    <name evidence="9" type="ORF">CHF27_012130</name>
</gene>
<feature type="transmembrane region" description="Helical" evidence="8">
    <location>
        <begin position="319"/>
        <end position="346"/>
    </location>
</feature>
<feature type="transmembrane region" description="Helical" evidence="8">
    <location>
        <begin position="30"/>
        <end position="58"/>
    </location>
</feature>
<dbReference type="Proteomes" id="UP000243494">
    <property type="component" value="Unassembled WGS sequence"/>
</dbReference>
<keyword evidence="7 8" id="KW-0472">Membrane</keyword>
<dbReference type="EMBL" id="NOJZ02000031">
    <property type="protein sequence ID" value="RDY22686.1"/>
    <property type="molecule type" value="Genomic_DNA"/>
</dbReference>
<sequence length="364" mass="41500">MISKENLKYYVFLAIISILIYKIIDNPMKFFSGISGLASFFSIFLISILFTLLLNPFTKIFEKHLKFSRFLSIITSYIIVFLLLIIGLKLIIPSILETLNNLIKEMPLYLTMLNEFLNKNMSQAKLFETIVPHIQENLNTILNQVVDILTKFSTELVVYIFSITSLLFNVVMAIILSIYMLYDKENISLGFKKLLYASVSKNKAIEIIDFFKMSHDIFYNYIIGKIIDSLIIGIIAFIGFKFILKIENVLFLSFIIFLTNIIPYFGPFIGAVPPILMTLVYSPIKALWVCVFILILQQIDGNFIGPKILGDQIGLSPLWIISSVLIGGSLFGFVGVFLSVPVAAIIKYSLDKYVDKRIHIRDSK</sequence>
<evidence type="ECO:0000313" key="10">
    <source>
        <dbReference type="Proteomes" id="UP000243494"/>
    </source>
</evidence>
<comment type="similarity">
    <text evidence="2">Belongs to the autoinducer-2 exporter (AI-2E) (TC 2.A.86) family.</text>
</comment>
<keyword evidence="6 8" id="KW-1133">Transmembrane helix</keyword>
<evidence type="ECO:0000256" key="6">
    <source>
        <dbReference type="ARBA" id="ARBA00022989"/>
    </source>
</evidence>
<evidence type="ECO:0000256" key="7">
    <source>
        <dbReference type="ARBA" id="ARBA00023136"/>
    </source>
</evidence>
<dbReference type="GO" id="GO:0005886">
    <property type="term" value="C:plasma membrane"/>
    <property type="evidence" value="ECO:0007669"/>
    <property type="project" value="UniProtKB-SubCell"/>
</dbReference>
<evidence type="ECO:0000256" key="8">
    <source>
        <dbReference type="SAM" id="Phobius"/>
    </source>
</evidence>
<feature type="transmembrane region" description="Helical" evidence="8">
    <location>
        <begin position="279"/>
        <end position="299"/>
    </location>
</feature>
<dbReference type="Pfam" id="PF01594">
    <property type="entry name" value="AI-2E_transport"/>
    <property type="match status" value="1"/>
</dbReference>
<dbReference type="AlphaFoldDB" id="A0A371IQD5"/>
<proteinExistence type="inferred from homology"/>
<feature type="transmembrane region" description="Helical" evidence="8">
    <location>
        <begin position="222"/>
        <end position="244"/>
    </location>
</feature>
<evidence type="ECO:0000256" key="5">
    <source>
        <dbReference type="ARBA" id="ARBA00022692"/>
    </source>
</evidence>
<keyword evidence="10" id="KW-1185">Reference proteome</keyword>
<feature type="transmembrane region" description="Helical" evidence="8">
    <location>
        <begin position="7"/>
        <end position="24"/>
    </location>
</feature>
<keyword evidence="4" id="KW-1003">Cell membrane</keyword>
<dbReference type="OrthoDB" id="9793390at2"/>
<dbReference type="RefSeq" id="WP_095405162.1">
    <property type="nucleotide sequence ID" value="NZ_NOJZ02000031.1"/>
</dbReference>